<keyword evidence="1" id="KW-1133">Transmembrane helix</keyword>
<keyword evidence="3" id="KW-1185">Reference proteome</keyword>
<comment type="caution">
    <text evidence="2">The sequence shown here is derived from an EMBL/GenBank/DDBJ whole genome shotgun (WGS) entry which is preliminary data.</text>
</comment>
<feature type="transmembrane region" description="Helical" evidence="1">
    <location>
        <begin position="25"/>
        <end position="48"/>
    </location>
</feature>
<gene>
    <name evidence="2" type="ORF">NJ75_03115</name>
</gene>
<sequence length="63" mass="6858">MVLKRKTRSPEAVGPTGFTAADERLLIAFELAVVINVLACIVILPTVVMENMAHSAERSASYR</sequence>
<keyword evidence="1" id="KW-0812">Transmembrane</keyword>
<dbReference type="Proteomes" id="UP000031338">
    <property type="component" value="Unassembled WGS sequence"/>
</dbReference>
<evidence type="ECO:0000256" key="1">
    <source>
        <dbReference type="SAM" id="Phobius"/>
    </source>
</evidence>
<name>A0A0B9A5I7_9SPHN</name>
<evidence type="ECO:0000313" key="2">
    <source>
        <dbReference type="EMBL" id="KHS44537.1"/>
    </source>
</evidence>
<reference evidence="2 3" key="1">
    <citation type="submission" date="2014-10" db="EMBL/GenBank/DDBJ databases">
        <title>Draft genome sequence of Novosphingobium subterraneum DSM 12447.</title>
        <authorList>
            <person name="Gan H.M."/>
            <person name="Gan H.Y."/>
            <person name="Savka M.A."/>
        </authorList>
    </citation>
    <scope>NUCLEOTIDE SEQUENCE [LARGE SCALE GENOMIC DNA]</scope>
    <source>
        <strain evidence="2 3">DSM 12447</strain>
    </source>
</reference>
<dbReference type="STRING" id="48936.NJ75_03115"/>
<dbReference type="AlphaFoldDB" id="A0A0B9A5I7"/>
<proteinExistence type="predicted"/>
<keyword evidence="1" id="KW-0472">Membrane</keyword>
<protein>
    <submittedName>
        <fullName evidence="2">Uncharacterized protein</fullName>
    </submittedName>
</protein>
<organism evidence="2 3">
    <name type="scientific">Novosphingobium subterraneum</name>
    <dbReference type="NCBI Taxonomy" id="48936"/>
    <lineage>
        <taxon>Bacteria</taxon>
        <taxon>Pseudomonadati</taxon>
        <taxon>Pseudomonadota</taxon>
        <taxon>Alphaproteobacteria</taxon>
        <taxon>Sphingomonadales</taxon>
        <taxon>Sphingomonadaceae</taxon>
        <taxon>Novosphingobium</taxon>
    </lineage>
</organism>
<evidence type="ECO:0000313" key="3">
    <source>
        <dbReference type="Proteomes" id="UP000031338"/>
    </source>
</evidence>
<accession>A0A0B9A5I7</accession>
<dbReference type="PATRIC" id="fig|48936.3.peg.3130"/>
<dbReference type="EMBL" id="JRVC01000015">
    <property type="protein sequence ID" value="KHS44537.1"/>
    <property type="molecule type" value="Genomic_DNA"/>
</dbReference>
<dbReference type="RefSeq" id="WP_039335986.1">
    <property type="nucleotide sequence ID" value="NZ_JRVC01000015.1"/>
</dbReference>